<dbReference type="GO" id="GO:0030036">
    <property type="term" value="P:actin cytoskeleton organization"/>
    <property type="evidence" value="ECO:0007669"/>
    <property type="project" value="TreeGrafter"/>
</dbReference>
<name>A0A507AY78_9PEZI</name>
<feature type="compositionally biased region" description="Polar residues" evidence="1">
    <location>
        <begin position="640"/>
        <end position="654"/>
    </location>
</feature>
<feature type="region of interest" description="Disordered" evidence="1">
    <location>
        <begin position="435"/>
        <end position="461"/>
    </location>
</feature>
<feature type="compositionally biased region" description="Polar residues" evidence="1">
    <location>
        <begin position="303"/>
        <end position="331"/>
    </location>
</feature>
<gene>
    <name evidence="2" type="ORF">E0L32_009012</name>
</gene>
<dbReference type="OrthoDB" id="5563016at2759"/>
<dbReference type="InParanoid" id="A0A507AY78"/>
<sequence>MLQARPSSASGMMSGTQGNAGPQYGGSQQHRNSFYGNPGGPSVYRSGPAPIQPYAFTATPNLNTMPQWQQYGNFRTSSSPTVPTMQSLDYNSNSMPRSRYPASASMTNLPTMGSLGYGAPGVRDDSAISATGRRTSAQRPHSVVLPGATAQAPMMQLSGPAKAAPDRYRRPAARANDPSLTSRQSLPQLHDPAFTGRPNSSHASTPTSGFEEIQLYRGTEQDSRRVRRLSMPALDSADYPKPLTPPIIRRAEDPSRPMSADKEHKSTRVAGTNGTSEKMVHSRTGSSESVVSSRSSHSRPSSATNRNANLSISTSNPALSSSVPDQNGSNQDHPKLVNIPPRGSSSADVGKRVVHPSPLSRPMTMDADLDVAGTTANEAAASKSKVSPSPSQASHVDSPAVKQLAAINQKGTKLKSKTSRLRRAFSFGSAAEFRKVTGTEEEETPASSANSPAKLHKQPTAEELYENEQARIAQAQEEAGIGNSIYAGAKIFAGSTDNLSISSTASSASIMIRKMGRGMKKGGRSLVGLFRPKSVIGIPAADAHSPEPGQAEVSMITVEAERERVNVNADLHVQSGGGTGFPRLERNSIDASKAPSTVSERLGSSGTDTSAARKSIVGGEKERAEVLAAVRKGILKKTDGSGSSTPTRGPTDTKNPAFELPQVPHISDSPMSSAPSTPNDDIQGHKRTGSISIGSEDYFMSALRLRQDTKSAPTTPQGTLKRNATFSPRLVFYDTWPSQEYDRRGEVATCNRLTPMLAQQIKEELNTFKMEMEVHENSKIYTHFF</sequence>
<reference evidence="2 3" key="1">
    <citation type="submission" date="2019-06" db="EMBL/GenBank/DDBJ databases">
        <title>Draft genome sequence of the filamentous fungus Phialemoniopsis curvata isolated from diesel fuel.</title>
        <authorList>
            <person name="Varaljay V.A."/>
            <person name="Lyon W.J."/>
            <person name="Crouch A.L."/>
            <person name="Drake C.E."/>
            <person name="Hollomon J.M."/>
            <person name="Nadeau L.J."/>
            <person name="Nunn H.S."/>
            <person name="Stevenson B.S."/>
            <person name="Bojanowski C.L."/>
            <person name="Crookes-Goodson W.J."/>
        </authorList>
    </citation>
    <scope>NUCLEOTIDE SEQUENCE [LARGE SCALE GENOMIC DNA]</scope>
    <source>
        <strain evidence="2 3">D216</strain>
    </source>
</reference>
<dbReference type="Proteomes" id="UP000319257">
    <property type="component" value="Unassembled WGS sequence"/>
</dbReference>
<accession>A0A507AY78</accession>
<dbReference type="RefSeq" id="XP_030991532.1">
    <property type="nucleotide sequence ID" value="XM_031143931.1"/>
</dbReference>
<feature type="compositionally biased region" description="Low complexity" evidence="1">
    <location>
        <begin position="282"/>
        <end position="302"/>
    </location>
</feature>
<feature type="region of interest" description="Disordered" evidence="1">
    <location>
        <begin position="1"/>
        <end position="58"/>
    </location>
</feature>
<dbReference type="STRING" id="1093900.A0A507AY78"/>
<dbReference type="PANTHER" id="PTHR12751">
    <property type="entry name" value="PHOSPHATASE AND ACTIN REGULATOR PHACTR"/>
    <property type="match status" value="1"/>
</dbReference>
<evidence type="ECO:0000313" key="2">
    <source>
        <dbReference type="EMBL" id="TPX09821.1"/>
    </source>
</evidence>
<dbReference type="EMBL" id="SKBQ01000062">
    <property type="protein sequence ID" value="TPX09821.1"/>
    <property type="molecule type" value="Genomic_DNA"/>
</dbReference>
<feature type="region of interest" description="Disordered" evidence="1">
    <location>
        <begin position="148"/>
        <end position="399"/>
    </location>
</feature>
<dbReference type="PANTHER" id="PTHR12751:SF18">
    <property type="entry name" value="PHOSPHATASE AND ACTIN REGULATOR 1"/>
    <property type="match status" value="1"/>
</dbReference>
<feature type="compositionally biased region" description="Polar residues" evidence="1">
    <location>
        <begin position="594"/>
        <end position="612"/>
    </location>
</feature>
<feature type="compositionally biased region" description="Basic and acidic residues" evidence="1">
    <location>
        <begin position="249"/>
        <end position="266"/>
    </location>
</feature>
<feature type="compositionally biased region" description="Low complexity" evidence="1">
    <location>
        <begin position="379"/>
        <end position="394"/>
    </location>
</feature>
<organism evidence="2 3">
    <name type="scientific">Thyridium curvatum</name>
    <dbReference type="NCBI Taxonomy" id="1093900"/>
    <lineage>
        <taxon>Eukaryota</taxon>
        <taxon>Fungi</taxon>
        <taxon>Dikarya</taxon>
        <taxon>Ascomycota</taxon>
        <taxon>Pezizomycotina</taxon>
        <taxon>Sordariomycetes</taxon>
        <taxon>Sordariomycetidae</taxon>
        <taxon>Thyridiales</taxon>
        <taxon>Thyridiaceae</taxon>
        <taxon>Thyridium</taxon>
    </lineage>
</organism>
<keyword evidence="3" id="KW-1185">Reference proteome</keyword>
<dbReference type="AlphaFoldDB" id="A0A507AY78"/>
<dbReference type="GeneID" id="41976459"/>
<feature type="region of interest" description="Disordered" evidence="1">
    <location>
        <begin position="572"/>
        <end position="617"/>
    </location>
</feature>
<protein>
    <recommendedName>
        <fullName evidence="4">Protein BNI4</fullName>
    </recommendedName>
</protein>
<feature type="compositionally biased region" description="Polar residues" evidence="1">
    <location>
        <begin position="1"/>
        <end position="35"/>
    </location>
</feature>
<evidence type="ECO:0000313" key="3">
    <source>
        <dbReference type="Proteomes" id="UP000319257"/>
    </source>
</evidence>
<dbReference type="GO" id="GO:0003779">
    <property type="term" value="F:actin binding"/>
    <property type="evidence" value="ECO:0007669"/>
    <property type="project" value="TreeGrafter"/>
</dbReference>
<evidence type="ECO:0000256" key="1">
    <source>
        <dbReference type="SAM" id="MobiDB-lite"/>
    </source>
</evidence>
<feature type="compositionally biased region" description="Polar residues" evidence="1">
    <location>
        <begin position="669"/>
        <end position="680"/>
    </location>
</feature>
<evidence type="ECO:0008006" key="4">
    <source>
        <dbReference type="Google" id="ProtNLM"/>
    </source>
</evidence>
<proteinExistence type="predicted"/>
<comment type="caution">
    <text evidence="2">The sequence shown here is derived from an EMBL/GenBank/DDBJ whole genome shotgun (WGS) entry which is preliminary data.</text>
</comment>
<feature type="region of interest" description="Disordered" evidence="1">
    <location>
        <begin position="635"/>
        <end position="691"/>
    </location>
</feature>
<feature type="compositionally biased region" description="Polar residues" evidence="1">
    <location>
        <begin position="197"/>
        <end position="208"/>
    </location>
</feature>